<dbReference type="InterPro" id="IPR013737">
    <property type="entry name" value="Bac_rhamnosid_N"/>
</dbReference>
<name>A0A6V8SDC3_9CLOT</name>
<dbReference type="Gene3D" id="2.60.40.10">
    <property type="entry name" value="Immunoglobulins"/>
    <property type="match status" value="1"/>
</dbReference>
<evidence type="ECO:0000256" key="2">
    <source>
        <dbReference type="ARBA" id="ARBA00012652"/>
    </source>
</evidence>
<dbReference type="RefSeq" id="WP_183276235.1">
    <property type="nucleotide sequence ID" value="NZ_BLZR01000001.1"/>
</dbReference>
<evidence type="ECO:0000259" key="7">
    <source>
        <dbReference type="Pfam" id="PF17390"/>
    </source>
</evidence>
<feature type="domain" description="Alpha-L-rhamnosidase six-hairpin glycosidase" evidence="6">
    <location>
        <begin position="465"/>
        <end position="829"/>
    </location>
</feature>
<dbReference type="PANTHER" id="PTHR33307">
    <property type="entry name" value="ALPHA-RHAMNOSIDASE (EUROFUNG)"/>
    <property type="match status" value="1"/>
</dbReference>
<dbReference type="Gene3D" id="1.50.10.10">
    <property type="match status" value="1"/>
</dbReference>
<dbReference type="Pfam" id="PF25788">
    <property type="entry name" value="Ig_Rha78A_N"/>
    <property type="match status" value="1"/>
</dbReference>
<sequence length="909" mass="103694">MLKIKKLQCEYRTNPLTVDTKNPRFSWQLESDGLNIYQAAWQLIVRKGNEIVWDSGKQENRGTHGIRYAGRDLDSKSEYCYNVTVWDNRGETATENATFETVFLDKDEWKAKFIEPDKLPSLDENPLDITRNKWMEFVMKTMRGEQAEYVDVDKLMETLPAQPYHPAVMMYKKFKLSGKIHKARLYMTAHGVYEFKINGDRVSDVQLAPEFTSYDKLLKYQVYDVTKGLSQGDNAIGVTIADGWYKGKIAIGKGNDYGDNPALLMELHVTYEDGSTECICSDENFVYSYDGHVRYADLFTGEKQDARMKVKNFALTDMDASNWKPVHVMNYGYENIEVQTNEPIRTVAELDIKDILVTPQGDTVLDLGQNIAGHLRAVMQGKTGTEVTFEHTEELDKNGNFIYPFSNSTREQKDVFVLSGEGEEVFEPRFTYHGFRYVRIKGFEGTLKKEQFKGIVISSDNEISGSFQCSNEKLNRLQQNIMWSQRANTIGVPTDCPTREKAGWTGDVVVYGKTACFNQNMYKFFEEWLKSVRLEQLPDGQVLNTVPMVKSYIHMSLGGSLGWGDAVVTLPWQLYQIYGDKKVLEINYEAMSAWVNFVEKSAYDQLPPEAELMSERHLENQHYLINTGFHFGEWLVPSVKNAAGFADGPASSFLTGHTVSTALFASMTDIMKEVNELLGHKEKAEYYGKLGKRIREAFEEEYLMEDGKLKNDLQGLYVLALQMNMVSEEKRELLLNRLVDLIKANNDCMDTGFMSVPYILDVLSENGRKDIAYKLLYQNQCPSWLYEVEHGATTMWESWNAIKPDGSRDGCSFNHYAFGCVGDWIYRNILGIRNLGVGYNDVLITPDFDCGLDWAKGHYDSIHGTIYVQWKKEEGKVILQVEIPVGVTAQLKLGKDIKTIGSGRHSFVC</sequence>
<dbReference type="InterPro" id="IPR012341">
    <property type="entry name" value="6hp_glycosidase-like_sf"/>
</dbReference>
<dbReference type="InterPro" id="IPR016007">
    <property type="entry name" value="Alpha_rhamnosid"/>
</dbReference>
<organism evidence="8 9">
    <name type="scientific">Clostridium fungisolvens</name>
    <dbReference type="NCBI Taxonomy" id="1604897"/>
    <lineage>
        <taxon>Bacteria</taxon>
        <taxon>Bacillati</taxon>
        <taxon>Bacillota</taxon>
        <taxon>Clostridia</taxon>
        <taxon>Eubacteriales</taxon>
        <taxon>Clostridiaceae</taxon>
        <taxon>Clostridium</taxon>
    </lineage>
</organism>
<dbReference type="InterPro" id="IPR008902">
    <property type="entry name" value="Rhamnosid_concanavalin"/>
</dbReference>
<comment type="catalytic activity">
    <reaction evidence="1">
        <text>Hydrolysis of terminal non-reducing alpha-L-rhamnose residues in alpha-L-rhamnosides.</text>
        <dbReference type="EC" id="3.2.1.40"/>
    </reaction>
</comment>
<comment type="caution">
    <text evidence="8">The sequence shown here is derived from an EMBL/GenBank/DDBJ whole genome shotgun (WGS) entry which is preliminary data.</text>
</comment>
<dbReference type="InterPro" id="IPR008928">
    <property type="entry name" value="6-hairpin_glycosidase_sf"/>
</dbReference>
<dbReference type="Pfam" id="PF05592">
    <property type="entry name" value="Bac_rhamnosid"/>
    <property type="match status" value="1"/>
</dbReference>
<dbReference type="SUPFAM" id="SSF48208">
    <property type="entry name" value="Six-hairpin glycosidases"/>
    <property type="match status" value="1"/>
</dbReference>
<dbReference type="InterPro" id="IPR035396">
    <property type="entry name" value="Bac_rhamnosid6H"/>
</dbReference>
<evidence type="ECO:0000259" key="6">
    <source>
        <dbReference type="Pfam" id="PF17389"/>
    </source>
</evidence>
<protein>
    <recommendedName>
        <fullName evidence="2">alpha-L-rhamnosidase</fullName>
        <ecNumber evidence="2">3.2.1.40</ecNumber>
    </recommendedName>
</protein>
<dbReference type="Pfam" id="PF08531">
    <property type="entry name" value="Bac_rhamnosid_N"/>
    <property type="match status" value="1"/>
</dbReference>
<dbReference type="Pfam" id="PF17390">
    <property type="entry name" value="Bac_rhamnosid_C"/>
    <property type="match status" value="1"/>
</dbReference>
<evidence type="ECO:0000259" key="4">
    <source>
        <dbReference type="Pfam" id="PF05592"/>
    </source>
</evidence>
<dbReference type="InterPro" id="IPR035398">
    <property type="entry name" value="Bac_rhamnosid_C"/>
</dbReference>
<evidence type="ECO:0000256" key="3">
    <source>
        <dbReference type="ARBA" id="ARBA00022801"/>
    </source>
</evidence>
<dbReference type="PANTHER" id="PTHR33307:SF6">
    <property type="entry name" value="ALPHA-RHAMNOSIDASE (EUROFUNG)-RELATED"/>
    <property type="match status" value="1"/>
</dbReference>
<evidence type="ECO:0000313" key="8">
    <source>
        <dbReference type="EMBL" id="GFP74686.1"/>
    </source>
</evidence>
<dbReference type="Gene3D" id="2.60.420.10">
    <property type="entry name" value="Maltose phosphorylase, domain 3"/>
    <property type="match status" value="1"/>
</dbReference>
<dbReference type="EC" id="3.2.1.40" evidence="2"/>
<dbReference type="GO" id="GO:0005975">
    <property type="term" value="P:carbohydrate metabolic process"/>
    <property type="evidence" value="ECO:0007669"/>
    <property type="project" value="InterPro"/>
</dbReference>
<reference evidence="8 9" key="1">
    <citation type="submission" date="2020-07" db="EMBL/GenBank/DDBJ databases">
        <title>A new beta-1,3-glucan-decomposing anaerobic bacterium isolated from anoxic soil subjected to biological soil disinfestation.</title>
        <authorList>
            <person name="Ueki A."/>
            <person name="Tonouchi A."/>
        </authorList>
    </citation>
    <scope>NUCLEOTIDE SEQUENCE [LARGE SCALE GENOMIC DNA]</scope>
    <source>
        <strain evidence="8 9">TW1</strain>
    </source>
</reference>
<proteinExistence type="predicted"/>
<dbReference type="InterPro" id="IPR013783">
    <property type="entry name" value="Ig-like_fold"/>
</dbReference>
<feature type="domain" description="Alpha-L-rhamnosidase concanavalin-like" evidence="4">
    <location>
        <begin position="358"/>
        <end position="457"/>
    </location>
</feature>
<dbReference type="PIRSF" id="PIRSF010631">
    <property type="entry name" value="A-rhamnsds"/>
    <property type="match status" value="1"/>
</dbReference>
<keyword evidence="9" id="KW-1185">Reference proteome</keyword>
<dbReference type="Gene3D" id="2.60.120.260">
    <property type="entry name" value="Galactose-binding domain-like"/>
    <property type="match status" value="2"/>
</dbReference>
<accession>A0A6V8SDC3</accession>
<evidence type="ECO:0000256" key="1">
    <source>
        <dbReference type="ARBA" id="ARBA00001445"/>
    </source>
</evidence>
<feature type="domain" description="Bacterial alpha-L-rhamnosidase N-terminal" evidence="5">
    <location>
        <begin position="179"/>
        <end position="347"/>
    </location>
</feature>
<dbReference type="Proteomes" id="UP000580568">
    <property type="component" value="Unassembled WGS sequence"/>
</dbReference>
<gene>
    <name evidence="8" type="ORF">bsdtw1_00741</name>
</gene>
<dbReference type="EMBL" id="BLZR01000001">
    <property type="protein sequence ID" value="GFP74686.1"/>
    <property type="molecule type" value="Genomic_DNA"/>
</dbReference>
<feature type="domain" description="Alpha-L-rhamnosidase C-terminal" evidence="7">
    <location>
        <begin position="831"/>
        <end position="903"/>
    </location>
</feature>
<keyword evidence="3" id="KW-0378">Hydrolase</keyword>
<evidence type="ECO:0000313" key="9">
    <source>
        <dbReference type="Proteomes" id="UP000580568"/>
    </source>
</evidence>
<evidence type="ECO:0000259" key="5">
    <source>
        <dbReference type="Pfam" id="PF08531"/>
    </source>
</evidence>
<dbReference type="Pfam" id="PF17389">
    <property type="entry name" value="Bac_rhamnosid6H"/>
    <property type="match status" value="1"/>
</dbReference>
<dbReference type="GO" id="GO:0030596">
    <property type="term" value="F:alpha-L-rhamnosidase activity"/>
    <property type="evidence" value="ECO:0007669"/>
    <property type="project" value="UniProtKB-EC"/>
</dbReference>
<dbReference type="AlphaFoldDB" id="A0A6V8SDC3"/>